<dbReference type="Proteomes" id="UP000515163">
    <property type="component" value="Unplaced"/>
</dbReference>
<accession>A0A6P8IWG0</accession>
<reference evidence="3" key="1">
    <citation type="submission" date="2025-08" db="UniProtKB">
        <authorList>
            <consortium name="RefSeq"/>
        </authorList>
    </citation>
    <scope>IDENTIFICATION</scope>
    <source>
        <tissue evidence="3">Tentacle</tissue>
    </source>
</reference>
<dbReference type="KEGG" id="aten:116305583"/>
<dbReference type="OrthoDB" id="6114545at2759"/>
<gene>
    <name evidence="3" type="primary">LOC116305583</name>
</gene>
<dbReference type="InterPro" id="IPR050951">
    <property type="entry name" value="Retrovirus_Pol_polyprotein"/>
</dbReference>
<dbReference type="PANTHER" id="PTHR37984:SF9">
    <property type="entry name" value="INTEGRASE CATALYTIC DOMAIN-CONTAINING PROTEIN"/>
    <property type="match status" value="1"/>
</dbReference>
<dbReference type="InParanoid" id="A0A6P8IWG0"/>
<protein>
    <submittedName>
        <fullName evidence="3">Uncharacterized protein LOC116305583</fullName>
    </submittedName>
</protein>
<sequence length="364" mass="41197">MAAVLFDRRRQQVGESFDDFVTDLKLLSRGLALSESDKLIRNAIVCKSRDERVRQRCLEKGAELTLDRAIEMGRRLCEATQDGLKIIDGEDAKITVNKIAHKSSGKSKQKIKRKAKPPKKVYENPPSRKETCRRCGYEAHEQGQKCPAKSEKCNVCHKIGHFARVCRKRREVSRINEVSEESSSDEDMKLLEVLSVNTKNAKDNEWWETVEIGTSKVECQLDTGAKVCVVNLTQLYDIEPNAEITPTKKKLVSYSCHTITPHGYSCLEVRHRNTKCRLKFYIVDNSHKPILSAEACKVLGLIERIHSIDKEVTETLKEFPALVEATGALPGIYTLKIDPTIKPVVHAPRRQPAALLPKIKKKLE</sequence>
<dbReference type="Gene3D" id="4.10.60.10">
    <property type="entry name" value="Zinc finger, CCHC-type"/>
    <property type="match status" value="1"/>
</dbReference>
<name>A0A6P8IWG0_ACTTE</name>
<evidence type="ECO:0000313" key="2">
    <source>
        <dbReference type="Proteomes" id="UP000515163"/>
    </source>
</evidence>
<dbReference type="RefSeq" id="XP_031571382.1">
    <property type="nucleotide sequence ID" value="XM_031715522.1"/>
</dbReference>
<dbReference type="GeneID" id="116305583"/>
<evidence type="ECO:0000256" key="1">
    <source>
        <dbReference type="SAM" id="MobiDB-lite"/>
    </source>
</evidence>
<dbReference type="AlphaFoldDB" id="A0A6P8IWG0"/>
<keyword evidence="2" id="KW-1185">Reference proteome</keyword>
<proteinExistence type="predicted"/>
<dbReference type="CDD" id="cd05481">
    <property type="entry name" value="retropepsin_like_LTR_1"/>
    <property type="match status" value="1"/>
</dbReference>
<dbReference type="PANTHER" id="PTHR37984">
    <property type="entry name" value="PROTEIN CBG26694"/>
    <property type="match status" value="1"/>
</dbReference>
<feature type="region of interest" description="Disordered" evidence="1">
    <location>
        <begin position="101"/>
        <end position="125"/>
    </location>
</feature>
<feature type="compositionally biased region" description="Basic residues" evidence="1">
    <location>
        <begin position="101"/>
        <end position="119"/>
    </location>
</feature>
<organism evidence="2 3">
    <name type="scientific">Actinia tenebrosa</name>
    <name type="common">Australian red waratah sea anemone</name>
    <dbReference type="NCBI Taxonomy" id="6105"/>
    <lineage>
        <taxon>Eukaryota</taxon>
        <taxon>Metazoa</taxon>
        <taxon>Cnidaria</taxon>
        <taxon>Anthozoa</taxon>
        <taxon>Hexacorallia</taxon>
        <taxon>Actiniaria</taxon>
        <taxon>Actiniidae</taxon>
        <taxon>Actinia</taxon>
    </lineage>
</organism>
<evidence type="ECO:0000313" key="3">
    <source>
        <dbReference type="RefSeq" id="XP_031571382.1"/>
    </source>
</evidence>